<comment type="subcellular location">
    <subcellularLocation>
        <location evidence="1">Nucleus</location>
    </subcellularLocation>
</comment>
<dbReference type="FunFam" id="3.90.940.20:FF:000001">
    <property type="entry name" value="DNA-directed RNA polymerases I, II, and III subunit RPABC1"/>
    <property type="match status" value="1"/>
</dbReference>
<dbReference type="InterPro" id="IPR000783">
    <property type="entry name" value="RNA_pol_subH/Rpb5_C"/>
</dbReference>
<sequence length="209" mass="24224">MATMDQEITRMFRVRRTVLQLLRDRGYLVLDTDTDLGMSAEQFRERYAQSKFAAEALTILKSKRDNPSDQIYVFFPQDPKLGVKPIREYCERMQRDGIHHAIIVLLSGMTPSAKEAVHIVSSQHRLELFLQNELLVNITEHVLVPKHELLSPAEKRALLKMYKLKESQLPRIQMKDPVARYYGLTPGQVVRITRPSETAGRYVTYRLVV</sequence>
<keyword evidence="3" id="KW-0539">Nucleus</keyword>
<dbReference type="SUPFAM" id="SSF53036">
    <property type="entry name" value="Eukaryotic RPB5 N-terminal domain"/>
    <property type="match status" value="1"/>
</dbReference>
<dbReference type="GO" id="GO:0005665">
    <property type="term" value="C:RNA polymerase II, core complex"/>
    <property type="evidence" value="ECO:0007669"/>
    <property type="project" value="TreeGrafter"/>
</dbReference>
<feature type="domain" description="RNA polymerase subunit H/Rpb5 C-terminal" evidence="5">
    <location>
        <begin position="136"/>
        <end position="208"/>
    </location>
</feature>
<dbReference type="PROSITE" id="PS01110">
    <property type="entry name" value="RNA_POL_H_23KD"/>
    <property type="match status" value="1"/>
</dbReference>
<dbReference type="NCBIfam" id="NF007129">
    <property type="entry name" value="PRK09570.1"/>
    <property type="match status" value="1"/>
</dbReference>
<dbReference type="FunFam" id="3.40.1340.10:FF:000001">
    <property type="entry name" value="DNA-directed RNA polymerases I, II, and III subunit RPABC1"/>
    <property type="match status" value="1"/>
</dbReference>
<organism evidence="7">
    <name type="scientific">Timspurckia oligopyrenoides</name>
    <dbReference type="NCBI Taxonomy" id="708627"/>
    <lineage>
        <taxon>Eukaryota</taxon>
        <taxon>Rhodophyta</taxon>
        <taxon>Bangiophyceae</taxon>
        <taxon>Porphyridiales</taxon>
        <taxon>Porphyridiaceae</taxon>
        <taxon>Timspurckia</taxon>
    </lineage>
</organism>
<name>A0A7S1ESI1_9RHOD</name>
<dbReference type="InterPro" id="IPR005571">
    <property type="entry name" value="RNA_pol_Rpb5_N"/>
</dbReference>
<evidence type="ECO:0000256" key="4">
    <source>
        <dbReference type="ARBA" id="ARBA00025765"/>
    </source>
</evidence>
<dbReference type="EMBL" id="HBFP01007849">
    <property type="protein sequence ID" value="CAD8821234.1"/>
    <property type="molecule type" value="Transcribed_RNA"/>
</dbReference>
<proteinExistence type="inferred from homology"/>
<dbReference type="GO" id="GO:0003899">
    <property type="term" value="F:DNA-directed RNA polymerase activity"/>
    <property type="evidence" value="ECO:0007669"/>
    <property type="project" value="InterPro"/>
</dbReference>
<dbReference type="InterPro" id="IPR014381">
    <property type="entry name" value="Arch_Rpo5/euc_Rpb5"/>
</dbReference>
<dbReference type="InterPro" id="IPR035913">
    <property type="entry name" value="RPB5-like_sf"/>
</dbReference>
<evidence type="ECO:0000259" key="5">
    <source>
        <dbReference type="Pfam" id="PF01191"/>
    </source>
</evidence>
<evidence type="ECO:0000256" key="1">
    <source>
        <dbReference type="ARBA" id="ARBA00004123"/>
    </source>
</evidence>
<gene>
    <name evidence="7" type="ORF">TOLI1172_LOCUS5629</name>
</gene>
<dbReference type="GO" id="GO:0006362">
    <property type="term" value="P:transcription elongation by RNA polymerase I"/>
    <property type="evidence" value="ECO:0007669"/>
    <property type="project" value="TreeGrafter"/>
</dbReference>
<feature type="domain" description="RNA polymerase Rpb5 N-terminal" evidence="6">
    <location>
        <begin position="5"/>
        <end position="93"/>
    </location>
</feature>
<dbReference type="GO" id="GO:0005736">
    <property type="term" value="C:RNA polymerase I complex"/>
    <property type="evidence" value="ECO:0007669"/>
    <property type="project" value="TreeGrafter"/>
</dbReference>
<keyword evidence="2" id="KW-0804">Transcription</keyword>
<protein>
    <recommendedName>
        <fullName evidence="8">DNA-directed RNA polymerases I, II, and III subunit RPABC1</fullName>
    </recommendedName>
</protein>
<dbReference type="InterPro" id="IPR036710">
    <property type="entry name" value="RNA_pol_Rpb5_N_sf"/>
</dbReference>
<dbReference type="Gene3D" id="3.90.940.20">
    <property type="entry name" value="RPB5-like RNA polymerase subunit"/>
    <property type="match status" value="1"/>
</dbReference>
<dbReference type="Pfam" id="PF03871">
    <property type="entry name" value="RNA_pol_Rpb5_N"/>
    <property type="match status" value="1"/>
</dbReference>
<evidence type="ECO:0000256" key="3">
    <source>
        <dbReference type="ARBA" id="ARBA00023242"/>
    </source>
</evidence>
<evidence type="ECO:0008006" key="8">
    <source>
        <dbReference type="Google" id="ProtNLM"/>
    </source>
</evidence>
<dbReference type="AlphaFoldDB" id="A0A7S1ESI1"/>
<evidence type="ECO:0000256" key="2">
    <source>
        <dbReference type="ARBA" id="ARBA00023163"/>
    </source>
</evidence>
<comment type="similarity">
    <text evidence="4">Belongs to the archaeal Rpo5/eukaryotic RPB5 RNA polymerase subunit family.</text>
</comment>
<accession>A0A7S1ESI1</accession>
<dbReference type="GO" id="GO:0003677">
    <property type="term" value="F:DNA binding"/>
    <property type="evidence" value="ECO:0007669"/>
    <property type="project" value="InterPro"/>
</dbReference>
<reference evidence="7" key="1">
    <citation type="submission" date="2021-01" db="EMBL/GenBank/DDBJ databases">
        <authorList>
            <person name="Corre E."/>
            <person name="Pelletier E."/>
            <person name="Niang G."/>
            <person name="Scheremetjew M."/>
            <person name="Finn R."/>
            <person name="Kale V."/>
            <person name="Holt S."/>
            <person name="Cochrane G."/>
            <person name="Meng A."/>
            <person name="Brown T."/>
            <person name="Cohen L."/>
        </authorList>
    </citation>
    <scope>NUCLEOTIDE SEQUENCE</scope>
    <source>
        <strain evidence="7">CCMP3278</strain>
    </source>
</reference>
<dbReference type="PANTHER" id="PTHR10535">
    <property type="entry name" value="DNA-DIRECTED RNA POLYMERASES I, II, AND III SUBUNIT RPABC1"/>
    <property type="match status" value="1"/>
</dbReference>
<dbReference type="Gene3D" id="3.40.1340.10">
    <property type="entry name" value="RNA polymerase, Rpb5, N-terminal domain"/>
    <property type="match status" value="1"/>
</dbReference>
<dbReference type="SUPFAM" id="SSF55287">
    <property type="entry name" value="RPB5-like RNA polymerase subunit"/>
    <property type="match status" value="1"/>
</dbReference>
<dbReference type="InterPro" id="IPR020608">
    <property type="entry name" value="RNA_pol_subH/Rpb5_CS"/>
</dbReference>
<evidence type="ECO:0000313" key="7">
    <source>
        <dbReference type="EMBL" id="CAD8821234.1"/>
    </source>
</evidence>
<dbReference type="GO" id="GO:0042797">
    <property type="term" value="P:tRNA transcription by RNA polymerase III"/>
    <property type="evidence" value="ECO:0007669"/>
    <property type="project" value="TreeGrafter"/>
</dbReference>
<dbReference type="GO" id="GO:0005666">
    <property type="term" value="C:RNA polymerase III complex"/>
    <property type="evidence" value="ECO:0007669"/>
    <property type="project" value="TreeGrafter"/>
</dbReference>
<dbReference type="Pfam" id="PF01191">
    <property type="entry name" value="RNA_pol_Rpb5_C"/>
    <property type="match status" value="1"/>
</dbReference>
<dbReference type="PIRSF" id="PIRSF000747">
    <property type="entry name" value="RPB5"/>
    <property type="match status" value="1"/>
</dbReference>
<dbReference type="PANTHER" id="PTHR10535:SF0">
    <property type="entry name" value="DNA-DIRECTED RNA POLYMERASES I, II, AND III SUBUNIT RPABC1"/>
    <property type="match status" value="1"/>
</dbReference>
<dbReference type="HAMAP" id="MF_00025">
    <property type="entry name" value="RNApol_Rpo5_RPB5"/>
    <property type="match status" value="1"/>
</dbReference>
<evidence type="ECO:0000259" key="6">
    <source>
        <dbReference type="Pfam" id="PF03871"/>
    </source>
</evidence>
<dbReference type="GO" id="GO:0006366">
    <property type="term" value="P:transcription by RNA polymerase II"/>
    <property type="evidence" value="ECO:0007669"/>
    <property type="project" value="TreeGrafter"/>
</dbReference>